<accession>A0A345XM04</accession>
<feature type="region of interest" description="Disordered" evidence="1">
    <location>
        <begin position="1"/>
        <end position="51"/>
    </location>
</feature>
<dbReference type="AlphaFoldDB" id="A0A345XM04"/>
<dbReference type="KEGG" id="sarm:DVA86_08440"/>
<evidence type="ECO:0000313" key="4">
    <source>
        <dbReference type="Proteomes" id="UP000254425"/>
    </source>
</evidence>
<gene>
    <name evidence="3" type="ORF">DVA86_08440</name>
</gene>
<dbReference type="Proteomes" id="UP000254425">
    <property type="component" value="Chromosome"/>
</dbReference>
<feature type="transmembrane region" description="Helical" evidence="2">
    <location>
        <begin position="191"/>
        <end position="211"/>
    </location>
</feature>
<evidence type="ECO:0000256" key="2">
    <source>
        <dbReference type="SAM" id="Phobius"/>
    </source>
</evidence>
<evidence type="ECO:0000313" key="3">
    <source>
        <dbReference type="EMBL" id="AXK32670.1"/>
    </source>
</evidence>
<evidence type="ECO:0008006" key="5">
    <source>
        <dbReference type="Google" id="ProtNLM"/>
    </source>
</evidence>
<name>A0A345XM04_9ACTN</name>
<dbReference type="EMBL" id="CP031320">
    <property type="protein sequence ID" value="AXK32670.1"/>
    <property type="molecule type" value="Genomic_DNA"/>
</dbReference>
<feature type="transmembrane region" description="Helical" evidence="2">
    <location>
        <begin position="112"/>
        <end position="131"/>
    </location>
</feature>
<sequence length="228" mass="23147">MTAPKPSSPNSDHSQRQHDPWAAPPQHAGPQHGGGAGGGPGDGGGKPPSLAEALPVRQEARDAVLVTLAVAVLGVVFGLLWLWLAPRVPLISDGDAVYLKHPEGEEAMGADGTFVLLGLGLGALAGTAVFWLRRQGGVGLVVGLAAGGLVAALIGWKLGVWLGPTSDLAAHAKDVGEGKTFDAPLKLEAKGALLAFPFAALAVHLAFTAAFGKRDPEPPLPPAPPPAW</sequence>
<protein>
    <recommendedName>
        <fullName evidence="5">ABC transporter permease</fullName>
    </recommendedName>
</protein>
<feature type="compositionally biased region" description="Gly residues" evidence="1">
    <location>
        <begin position="31"/>
        <end position="46"/>
    </location>
</feature>
<keyword evidence="4" id="KW-1185">Reference proteome</keyword>
<feature type="transmembrane region" description="Helical" evidence="2">
    <location>
        <begin position="138"/>
        <end position="156"/>
    </location>
</feature>
<dbReference type="RefSeq" id="WP_208877030.1">
    <property type="nucleotide sequence ID" value="NZ_CP031320.1"/>
</dbReference>
<evidence type="ECO:0000256" key="1">
    <source>
        <dbReference type="SAM" id="MobiDB-lite"/>
    </source>
</evidence>
<keyword evidence="2" id="KW-0812">Transmembrane</keyword>
<organism evidence="3 4">
    <name type="scientific">Streptomyces armeniacus</name>
    <dbReference type="NCBI Taxonomy" id="83291"/>
    <lineage>
        <taxon>Bacteria</taxon>
        <taxon>Bacillati</taxon>
        <taxon>Actinomycetota</taxon>
        <taxon>Actinomycetes</taxon>
        <taxon>Kitasatosporales</taxon>
        <taxon>Streptomycetaceae</taxon>
        <taxon>Streptomyces</taxon>
    </lineage>
</organism>
<proteinExistence type="predicted"/>
<reference evidence="3 4" key="1">
    <citation type="submission" date="2018-07" db="EMBL/GenBank/DDBJ databases">
        <title>Draft genome of the type strain Streptomyces armeniacus ATCC 15676.</title>
        <authorList>
            <person name="Labana P."/>
            <person name="Gosse J.T."/>
            <person name="Boddy C.N."/>
        </authorList>
    </citation>
    <scope>NUCLEOTIDE SEQUENCE [LARGE SCALE GENOMIC DNA]</scope>
    <source>
        <strain evidence="3 4">ATCC 15676</strain>
    </source>
</reference>
<feature type="transmembrane region" description="Helical" evidence="2">
    <location>
        <begin position="63"/>
        <end position="84"/>
    </location>
</feature>
<keyword evidence="2" id="KW-0472">Membrane</keyword>
<keyword evidence="2" id="KW-1133">Transmembrane helix</keyword>